<feature type="transmembrane region" description="Helical" evidence="6">
    <location>
        <begin position="426"/>
        <end position="443"/>
    </location>
</feature>
<dbReference type="Proteomes" id="UP001171916">
    <property type="component" value="Unassembled WGS sequence"/>
</dbReference>
<accession>A0ABT7YDQ0</accession>
<dbReference type="PANTHER" id="PTHR43652:SF2">
    <property type="entry name" value="BASIC AMINO ACID ANTIPORTER YFCC-RELATED"/>
    <property type="match status" value="1"/>
</dbReference>
<keyword evidence="3 6" id="KW-0812">Transmembrane</keyword>
<protein>
    <submittedName>
        <fullName evidence="7">Na+/H+ antiporter NhaC family protein</fullName>
    </submittedName>
</protein>
<proteinExistence type="predicted"/>
<comment type="caution">
    <text evidence="7">The sequence shown here is derived from an EMBL/GenBank/DDBJ whole genome shotgun (WGS) entry which is preliminary data.</text>
</comment>
<evidence type="ECO:0000313" key="8">
    <source>
        <dbReference type="Proteomes" id="UP001171916"/>
    </source>
</evidence>
<feature type="transmembrane region" description="Helical" evidence="6">
    <location>
        <begin position="70"/>
        <end position="90"/>
    </location>
</feature>
<sequence>MKLSFPHPIIILLSFVVISALATLIIPSGEFDRVLDEQTGRAVVVPGSYHEIEDRNASVYDIFLAVPEGFIEGADIIVLILLLGSSFYVIEKTGALEAGLTALISSFGKAKSLLFYLLSIFFALCGATFAMQEEIIALAPVLVIFGQRINYDLRSVVAIVLGSSLIGGSFSPMNPFGSLLALNTAELDPSEGFIYRLAFLALAILIWTTYHVRAGKLKGATNDETEILSNTPLSLRHKIILLLTLGGIGAMGWGIVIQDWGFNEMSACFFAVGIAAGLVGKLGPNGTAKTFAEGFGEMIFAGVIVGLARSVYLILQDSLIIDTIIYGLFQPLESLPTPLAVTGMFISNSLIHFPVPSTSGQALLTIPLAGPLTDLLGLSRQVAVFTYQYGAGLVDVFSPTNGGMMAVIAAAGISYNYWLRYIWKPILIIMALGLMASILSIYSF</sequence>
<keyword evidence="4 6" id="KW-1133">Transmembrane helix</keyword>
<evidence type="ECO:0000256" key="3">
    <source>
        <dbReference type="ARBA" id="ARBA00022692"/>
    </source>
</evidence>
<organism evidence="7 8">
    <name type="scientific">Algoriphagus sediminis</name>
    <dbReference type="NCBI Taxonomy" id="3057113"/>
    <lineage>
        <taxon>Bacteria</taxon>
        <taxon>Pseudomonadati</taxon>
        <taxon>Bacteroidota</taxon>
        <taxon>Cytophagia</taxon>
        <taxon>Cytophagales</taxon>
        <taxon>Cyclobacteriaceae</taxon>
        <taxon>Algoriphagus</taxon>
    </lineage>
</organism>
<dbReference type="RefSeq" id="WP_290000314.1">
    <property type="nucleotide sequence ID" value="NZ_JAUEPH010000004.1"/>
</dbReference>
<keyword evidence="8" id="KW-1185">Reference proteome</keyword>
<evidence type="ECO:0000256" key="6">
    <source>
        <dbReference type="SAM" id="Phobius"/>
    </source>
</evidence>
<keyword evidence="2" id="KW-1003">Cell membrane</keyword>
<dbReference type="InterPro" id="IPR018385">
    <property type="entry name" value="C4_dicarb_anaerob_car-like"/>
</dbReference>
<feature type="transmembrane region" description="Helical" evidence="6">
    <location>
        <begin position="6"/>
        <end position="26"/>
    </location>
</feature>
<feature type="transmembrane region" description="Helical" evidence="6">
    <location>
        <begin position="402"/>
        <end position="419"/>
    </location>
</feature>
<evidence type="ECO:0000256" key="4">
    <source>
        <dbReference type="ARBA" id="ARBA00022989"/>
    </source>
</evidence>
<dbReference type="EMBL" id="JAUEPH010000004">
    <property type="protein sequence ID" value="MDN3204647.1"/>
    <property type="molecule type" value="Genomic_DNA"/>
</dbReference>
<dbReference type="PANTHER" id="PTHR43652">
    <property type="entry name" value="BASIC AMINO ACID ANTIPORTER YFCC-RELATED"/>
    <property type="match status" value="1"/>
</dbReference>
<comment type="subcellular location">
    <subcellularLocation>
        <location evidence="1">Cell membrane</location>
        <topology evidence="1">Multi-pass membrane protein</topology>
    </subcellularLocation>
</comment>
<gene>
    <name evidence="7" type="ORF">QVH07_10835</name>
</gene>
<evidence type="ECO:0000256" key="5">
    <source>
        <dbReference type="ARBA" id="ARBA00023136"/>
    </source>
</evidence>
<feature type="transmembrane region" description="Helical" evidence="6">
    <location>
        <begin position="295"/>
        <end position="315"/>
    </location>
</feature>
<dbReference type="InterPro" id="IPR051679">
    <property type="entry name" value="DASS-Related_Transporters"/>
</dbReference>
<feature type="transmembrane region" description="Helical" evidence="6">
    <location>
        <begin position="262"/>
        <end position="283"/>
    </location>
</feature>
<feature type="transmembrane region" description="Helical" evidence="6">
    <location>
        <begin position="239"/>
        <end position="256"/>
    </location>
</feature>
<evidence type="ECO:0000256" key="2">
    <source>
        <dbReference type="ARBA" id="ARBA00022475"/>
    </source>
</evidence>
<keyword evidence="5 6" id="KW-0472">Membrane</keyword>
<feature type="transmembrane region" description="Helical" evidence="6">
    <location>
        <begin position="193"/>
        <end position="210"/>
    </location>
</feature>
<reference evidence="7" key="1">
    <citation type="submission" date="2023-06" db="EMBL/GenBank/DDBJ databases">
        <title>Robiginitalea aurantiacus sp. nov. and Algoriphagus sediminis sp. nov., isolated from coastal sediment.</title>
        <authorList>
            <person name="Zhou Z.Y."/>
            <person name="An J."/>
            <person name="Jia Y.W."/>
            <person name="Du Z.J."/>
        </authorList>
    </citation>
    <scope>NUCLEOTIDE SEQUENCE</scope>
    <source>
        <strain evidence="7">C2-7</strain>
    </source>
</reference>
<evidence type="ECO:0000313" key="7">
    <source>
        <dbReference type="EMBL" id="MDN3204647.1"/>
    </source>
</evidence>
<name>A0ABT7YDQ0_9BACT</name>
<dbReference type="Pfam" id="PF03606">
    <property type="entry name" value="DcuC"/>
    <property type="match status" value="1"/>
</dbReference>
<evidence type="ECO:0000256" key="1">
    <source>
        <dbReference type="ARBA" id="ARBA00004651"/>
    </source>
</evidence>
<feature type="transmembrane region" description="Helical" evidence="6">
    <location>
        <begin position="113"/>
        <end position="131"/>
    </location>
</feature>